<gene>
    <name evidence="3" type="ORF">ACFOOQ_02075</name>
</gene>
<organism evidence="3 4">
    <name type="scientific">Ferrovibrio xuzhouensis</name>
    <dbReference type="NCBI Taxonomy" id="1576914"/>
    <lineage>
        <taxon>Bacteria</taxon>
        <taxon>Pseudomonadati</taxon>
        <taxon>Pseudomonadota</taxon>
        <taxon>Alphaproteobacteria</taxon>
        <taxon>Rhodospirillales</taxon>
        <taxon>Rhodospirillaceae</taxon>
        <taxon>Ferrovibrio</taxon>
    </lineage>
</organism>
<dbReference type="InterPro" id="IPR044946">
    <property type="entry name" value="Restrct_endonuc_typeI_TRD_sf"/>
</dbReference>
<evidence type="ECO:0008006" key="5">
    <source>
        <dbReference type="Google" id="ProtNLM"/>
    </source>
</evidence>
<reference evidence="4" key="1">
    <citation type="journal article" date="2019" name="Int. J. Syst. Evol. Microbiol.">
        <title>The Global Catalogue of Microorganisms (GCM) 10K type strain sequencing project: providing services to taxonomists for standard genome sequencing and annotation.</title>
        <authorList>
            <consortium name="The Broad Institute Genomics Platform"/>
            <consortium name="The Broad Institute Genome Sequencing Center for Infectious Disease"/>
            <person name="Wu L."/>
            <person name="Ma J."/>
        </authorList>
    </citation>
    <scope>NUCLEOTIDE SEQUENCE [LARGE SCALE GENOMIC DNA]</scope>
    <source>
        <strain evidence="4">KCTC 42182</strain>
    </source>
</reference>
<sequence>MKTGWNAKPLGEVCAIIGGGTPPIPPISQQRRIVDLLDSGFHEIDVIERDAEGNVQNSKLLFQMCLSEVFGRHHSNWETCEVMTDLSSKMKLLGRPAFIDRDNVLHNQRIGRVIFHSEKVDKHYLYFYMLSEAFLSNIRRTATGTMVRHTAPKRIVGNRISFPSDHQSQRNIIGKLVAIRSECSSLQNVYQRKLAALDELKKSLLHQAFTGNL</sequence>
<comment type="caution">
    <text evidence="3">The sequence shown here is derived from an EMBL/GenBank/DDBJ whole genome shotgun (WGS) entry which is preliminary data.</text>
</comment>
<evidence type="ECO:0000256" key="2">
    <source>
        <dbReference type="ARBA" id="ARBA00023125"/>
    </source>
</evidence>
<name>A0ABV7VCE2_9PROT</name>
<dbReference type="Proteomes" id="UP001595711">
    <property type="component" value="Unassembled WGS sequence"/>
</dbReference>
<evidence type="ECO:0000313" key="3">
    <source>
        <dbReference type="EMBL" id="MFC3674311.1"/>
    </source>
</evidence>
<accession>A0ABV7VCE2</accession>
<keyword evidence="4" id="KW-1185">Reference proteome</keyword>
<protein>
    <recommendedName>
        <fullName evidence="5">Type I restriction modification DNA specificity domain-containing protein</fullName>
    </recommendedName>
</protein>
<dbReference type="RefSeq" id="WP_379721051.1">
    <property type="nucleotide sequence ID" value="NZ_JBHRYJ010000001.1"/>
</dbReference>
<dbReference type="EMBL" id="JBHRYJ010000001">
    <property type="protein sequence ID" value="MFC3674311.1"/>
    <property type="molecule type" value="Genomic_DNA"/>
</dbReference>
<keyword evidence="2" id="KW-0238">DNA-binding</keyword>
<dbReference type="PANTHER" id="PTHR43140:SF1">
    <property type="entry name" value="TYPE I RESTRICTION ENZYME ECOKI SPECIFICITY SUBUNIT"/>
    <property type="match status" value="1"/>
</dbReference>
<proteinExistence type="predicted"/>
<keyword evidence="1" id="KW-0680">Restriction system</keyword>
<dbReference type="Gene3D" id="3.90.220.20">
    <property type="entry name" value="DNA methylase specificity domains"/>
    <property type="match status" value="1"/>
</dbReference>
<evidence type="ECO:0000256" key="1">
    <source>
        <dbReference type="ARBA" id="ARBA00022747"/>
    </source>
</evidence>
<evidence type="ECO:0000313" key="4">
    <source>
        <dbReference type="Proteomes" id="UP001595711"/>
    </source>
</evidence>
<dbReference type="SUPFAM" id="SSF116734">
    <property type="entry name" value="DNA methylase specificity domain"/>
    <property type="match status" value="1"/>
</dbReference>
<dbReference type="PANTHER" id="PTHR43140">
    <property type="entry name" value="TYPE-1 RESTRICTION ENZYME ECOKI SPECIFICITY PROTEIN"/>
    <property type="match status" value="1"/>
</dbReference>
<dbReference type="InterPro" id="IPR051212">
    <property type="entry name" value="Type-I_RE_S_subunit"/>
</dbReference>